<sequence>MNERQGLHETLFPLFQEYFDTVLSSENIERQGEVGTEIDSEPTVLETSEPQSEPASDSASEIDVFDEKIAPAITKVPSAAEIGAEYSALSKMFPQHVSEQNYAKAKGISQVYLRRCINQFENQ</sequence>
<feature type="region of interest" description="Disordered" evidence="1">
    <location>
        <begin position="29"/>
        <end position="62"/>
    </location>
</feature>
<name>A0ABQ6YWW3_9ENTE</name>
<evidence type="ECO:0000313" key="3">
    <source>
        <dbReference type="Proteomes" id="UP000782705"/>
    </source>
</evidence>
<dbReference type="RefSeq" id="WP_161903175.1">
    <property type="nucleotide sequence ID" value="NZ_MAEL01000054.1"/>
</dbReference>
<organism evidence="2 3">
    <name type="scientific">Candidatus Enterococcus willemsii</name>
    <dbReference type="NCBI Taxonomy" id="1857215"/>
    <lineage>
        <taxon>Bacteria</taxon>
        <taxon>Bacillati</taxon>
        <taxon>Bacillota</taxon>
        <taxon>Bacilli</taxon>
        <taxon>Lactobacillales</taxon>
        <taxon>Enterococcaceae</taxon>
        <taxon>Enterococcus</taxon>
    </lineage>
</organism>
<dbReference type="EMBL" id="MAEL01000054">
    <property type="protein sequence ID" value="KAF1302196.1"/>
    <property type="molecule type" value="Genomic_DNA"/>
</dbReference>
<reference evidence="2 3" key="1">
    <citation type="submission" date="2016-06" db="EMBL/GenBank/DDBJ databases">
        <title>Four novel species of enterococci isolated from chicken manure.</title>
        <authorList>
            <person name="Van Tyne D."/>
        </authorList>
    </citation>
    <scope>NUCLEOTIDE SEQUENCE [LARGE SCALE GENOMIC DNA]</scope>
    <source>
        <strain evidence="2 3">CU12B</strain>
    </source>
</reference>
<accession>A0ABQ6YWW3</accession>
<gene>
    <name evidence="2" type="ORF">BAU17_02135</name>
</gene>
<protein>
    <submittedName>
        <fullName evidence="2">Uncharacterized protein</fullName>
    </submittedName>
</protein>
<feature type="compositionally biased region" description="Polar residues" evidence="1">
    <location>
        <begin position="45"/>
        <end position="59"/>
    </location>
</feature>
<keyword evidence="3" id="KW-1185">Reference proteome</keyword>
<proteinExistence type="predicted"/>
<evidence type="ECO:0000256" key="1">
    <source>
        <dbReference type="SAM" id="MobiDB-lite"/>
    </source>
</evidence>
<evidence type="ECO:0000313" key="2">
    <source>
        <dbReference type="EMBL" id="KAF1302196.1"/>
    </source>
</evidence>
<dbReference type="Proteomes" id="UP000782705">
    <property type="component" value="Unassembled WGS sequence"/>
</dbReference>
<comment type="caution">
    <text evidence="2">The sequence shown here is derived from an EMBL/GenBank/DDBJ whole genome shotgun (WGS) entry which is preliminary data.</text>
</comment>